<dbReference type="GO" id="GO:0020037">
    <property type="term" value="F:heme binding"/>
    <property type="evidence" value="ECO:0007669"/>
    <property type="project" value="InterPro"/>
</dbReference>
<dbReference type="InterPro" id="IPR009056">
    <property type="entry name" value="Cyt_c-like_dom"/>
</dbReference>
<dbReference type="Pfam" id="PF02433">
    <property type="entry name" value="FixO"/>
    <property type="match status" value="1"/>
</dbReference>
<keyword evidence="1 4" id="KW-0349">Heme</keyword>
<keyword evidence="3 4" id="KW-0408">Iron</keyword>
<evidence type="ECO:0000256" key="5">
    <source>
        <dbReference type="SAM" id="Phobius"/>
    </source>
</evidence>
<evidence type="ECO:0000259" key="6">
    <source>
        <dbReference type="PROSITE" id="PS51007"/>
    </source>
</evidence>
<comment type="caution">
    <text evidence="7">The sequence shown here is derived from an EMBL/GenBank/DDBJ whole genome shotgun (WGS) entry which is preliminary data.</text>
</comment>
<dbReference type="InterPro" id="IPR036909">
    <property type="entry name" value="Cyt_c-like_dom_sf"/>
</dbReference>
<dbReference type="EMBL" id="NVWI01000001">
    <property type="protein sequence ID" value="PCJ43868.1"/>
    <property type="molecule type" value="Genomic_DNA"/>
</dbReference>
<keyword evidence="5" id="KW-0472">Membrane</keyword>
<evidence type="ECO:0000313" key="8">
    <source>
        <dbReference type="Proteomes" id="UP000228987"/>
    </source>
</evidence>
<dbReference type="GO" id="GO:0046872">
    <property type="term" value="F:metal ion binding"/>
    <property type="evidence" value="ECO:0007669"/>
    <property type="project" value="UniProtKB-KW"/>
</dbReference>
<organism evidence="7 8">
    <name type="scientific">SAR86 cluster bacterium</name>
    <dbReference type="NCBI Taxonomy" id="2030880"/>
    <lineage>
        <taxon>Bacteria</taxon>
        <taxon>Pseudomonadati</taxon>
        <taxon>Pseudomonadota</taxon>
        <taxon>Gammaproteobacteria</taxon>
        <taxon>SAR86 cluster</taxon>
    </lineage>
</organism>
<keyword evidence="5" id="KW-1133">Transmembrane helix</keyword>
<dbReference type="SUPFAM" id="SSF46626">
    <property type="entry name" value="Cytochrome c"/>
    <property type="match status" value="1"/>
</dbReference>
<evidence type="ECO:0000256" key="2">
    <source>
        <dbReference type="ARBA" id="ARBA00022723"/>
    </source>
</evidence>
<gene>
    <name evidence="7" type="primary">ccoO</name>
    <name evidence="7" type="ORF">COA71_02545</name>
</gene>
<keyword evidence="5" id="KW-0812">Transmembrane</keyword>
<dbReference type="GO" id="GO:0009055">
    <property type="term" value="F:electron transfer activity"/>
    <property type="evidence" value="ECO:0007669"/>
    <property type="project" value="InterPro"/>
</dbReference>
<feature type="transmembrane region" description="Helical" evidence="5">
    <location>
        <begin position="12"/>
        <end position="35"/>
    </location>
</feature>
<dbReference type="NCBIfam" id="TIGR00781">
    <property type="entry name" value="ccoO"/>
    <property type="match status" value="1"/>
</dbReference>
<evidence type="ECO:0000256" key="4">
    <source>
        <dbReference type="PROSITE-ProRule" id="PRU00433"/>
    </source>
</evidence>
<proteinExistence type="predicted"/>
<protein>
    <submittedName>
        <fullName evidence="7">Cytochrome-c oxidase, cbb3-type subunit II</fullName>
    </submittedName>
</protein>
<dbReference type="AlphaFoldDB" id="A0A2A5CK21"/>
<name>A0A2A5CK21_9GAMM</name>
<dbReference type="Proteomes" id="UP000228987">
    <property type="component" value="Unassembled WGS sequence"/>
</dbReference>
<keyword evidence="2 4" id="KW-0479">Metal-binding</keyword>
<reference evidence="8" key="1">
    <citation type="submission" date="2017-08" db="EMBL/GenBank/DDBJ databases">
        <title>A dynamic microbial community with high functional redundancy inhabits the cold, oxic subseafloor aquifer.</title>
        <authorList>
            <person name="Tully B.J."/>
            <person name="Wheat C.G."/>
            <person name="Glazer B.T."/>
            <person name="Huber J.A."/>
        </authorList>
    </citation>
    <scope>NUCLEOTIDE SEQUENCE [LARGE SCALE GENOMIC DNA]</scope>
</reference>
<dbReference type="NCBIfam" id="NF011055">
    <property type="entry name" value="PRK14487.1"/>
    <property type="match status" value="1"/>
</dbReference>
<evidence type="ECO:0000313" key="7">
    <source>
        <dbReference type="EMBL" id="PCJ43868.1"/>
    </source>
</evidence>
<dbReference type="Gene3D" id="6.10.250.2250">
    <property type="match status" value="1"/>
</dbReference>
<sequence>MKLHKKLEENTGLLIFGILFVSAIGGLVQVIPSLYDESLSTPTANTRVYDAVELTGRDIYIREGCHVCHSQQIRPLVAEVERYGPYSRAGEFAYDRPFLWGSKRTGPDLHRVGGKYTDIWHEVHLLNPRAVVPESIMPAYPWLFERNASQAGNIKKKMQALKRLGHPYTDDEIANAAAALDGLLEIDALVRYLQMLGTGYDESMNDMEGM</sequence>
<dbReference type="PROSITE" id="PS51007">
    <property type="entry name" value="CYTC"/>
    <property type="match status" value="1"/>
</dbReference>
<evidence type="ECO:0000256" key="1">
    <source>
        <dbReference type="ARBA" id="ARBA00022617"/>
    </source>
</evidence>
<evidence type="ECO:0000256" key="3">
    <source>
        <dbReference type="ARBA" id="ARBA00023004"/>
    </source>
</evidence>
<dbReference type="InterPro" id="IPR003468">
    <property type="entry name" value="Cyt_c_oxidase_monohaem-su/FixO"/>
</dbReference>
<dbReference type="Gene3D" id="1.10.760.10">
    <property type="entry name" value="Cytochrome c-like domain"/>
    <property type="match status" value="1"/>
</dbReference>
<feature type="domain" description="Cytochrome c" evidence="6">
    <location>
        <begin position="51"/>
        <end position="197"/>
    </location>
</feature>
<accession>A0A2A5CK21</accession>